<dbReference type="SMART" id="SM00906">
    <property type="entry name" value="Fungal_trans"/>
    <property type="match status" value="1"/>
</dbReference>
<dbReference type="Proteomes" id="UP000886523">
    <property type="component" value="Unassembled WGS sequence"/>
</dbReference>
<sequence>MAGTLPASPSHYDSSTIRLAPQPTRDTASILSRLEHDLLLDKFFRFYSSWNCRVIPELFLRDFALATSPQSSYHRAGDNVHLRSREIRDRFAKHAKRFLEAECNAPTLSTVQALAILSSYHAGLSEQGMSVRMGQALGLNIWVRNGAMSQLDVVERNWVFWGIFCQDKCWSLYVGRDEGLRYRYLDIPEPEVDPVPEWDYTSTMSTSFLWQVKLMKIASSIMDVVYGMTGVARRGIDLAQVAQLQCGRLCVSWKGTDGVSSSPVPISVPGKGPFQESSALHLIPCLRAHLLRTSL</sequence>
<evidence type="ECO:0000256" key="5">
    <source>
        <dbReference type="ARBA" id="ARBA00023163"/>
    </source>
</evidence>
<proteinExistence type="predicted"/>
<evidence type="ECO:0000256" key="2">
    <source>
        <dbReference type="ARBA" id="ARBA00022833"/>
    </source>
</evidence>
<evidence type="ECO:0000313" key="9">
    <source>
        <dbReference type="Proteomes" id="UP000886523"/>
    </source>
</evidence>
<dbReference type="InterPro" id="IPR007219">
    <property type="entry name" value="XnlR_reg_dom"/>
</dbReference>
<keyword evidence="2" id="KW-0862">Zinc</keyword>
<dbReference type="CDD" id="cd12148">
    <property type="entry name" value="fungal_TF_MHR"/>
    <property type="match status" value="1"/>
</dbReference>
<dbReference type="InterPro" id="IPR051615">
    <property type="entry name" value="Transcr_Regulatory_Elem"/>
</dbReference>
<keyword evidence="9" id="KW-1185">Reference proteome</keyword>
<dbReference type="AlphaFoldDB" id="A0A9P6DPJ9"/>
<protein>
    <recommendedName>
        <fullName evidence="7">Xylanolytic transcriptional activator regulatory domain-containing protein</fullName>
    </recommendedName>
</protein>
<evidence type="ECO:0000256" key="1">
    <source>
        <dbReference type="ARBA" id="ARBA00022723"/>
    </source>
</evidence>
<feature type="domain" description="Xylanolytic transcriptional activator regulatory" evidence="7">
    <location>
        <begin position="123"/>
        <end position="196"/>
    </location>
</feature>
<evidence type="ECO:0000259" key="7">
    <source>
        <dbReference type="SMART" id="SM00906"/>
    </source>
</evidence>
<keyword evidence="5" id="KW-0804">Transcription</keyword>
<evidence type="ECO:0000256" key="3">
    <source>
        <dbReference type="ARBA" id="ARBA00023015"/>
    </source>
</evidence>
<dbReference type="GO" id="GO:0008270">
    <property type="term" value="F:zinc ion binding"/>
    <property type="evidence" value="ECO:0007669"/>
    <property type="project" value="InterPro"/>
</dbReference>
<keyword evidence="3" id="KW-0805">Transcription regulation</keyword>
<dbReference type="OrthoDB" id="2154091at2759"/>
<dbReference type="GO" id="GO:0003677">
    <property type="term" value="F:DNA binding"/>
    <property type="evidence" value="ECO:0007669"/>
    <property type="project" value="UniProtKB-KW"/>
</dbReference>
<gene>
    <name evidence="8" type="ORF">BS47DRAFT_1353701</name>
</gene>
<name>A0A9P6DPJ9_9AGAM</name>
<keyword evidence="4" id="KW-0238">DNA-binding</keyword>
<dbReference type="Pfam" id="PF04082">
    <property type="entry name" value="Fungal_trans"/>
    <property type="match status" value="1"/>
</dbReference>
<dbReference type="PANTHER" id="PTHR31313">
    <property type="entry name" value="TY1 ENHANCER ACTIVATOR"/>
    <property type="match status" value="1"/>
</dbReference>
<accession>A0A9P6DPJ9</accession>
<dbReference type="GO" id="GO:0006351">
    <property type="term" value="P:DNA-templated transcription"/>
    <property type="evidence" value="ECO:0007669"/>
    <property type="project" value="InterPro"/>
</dbReference>
<evidence type="ECO:0000256" key="6">
    <source>
        <dbReference type="ARBA" id="ARBA00023242"/>
    </source>
</evidence>
<keyword evidence="6" id="KW-0539">Nucleus</keyword>
<reference evidence="8" key="1">
    <citation type="journal article" date="2020" name="Nat. Commun.">
        <title>Large-scale genome sequencing of mycorrhizal fungi provides insights into the early evolution of symbiotic traits.</title>
        <authorList>
            <person name="Miyauchi S."/>
            <person name="Kiss E."/>
            <person name="Kuo A."/>
            <person name="Drula E."/>
            <person name="Kohler A."/>
            <person name="Sanchez-Garcia M."/>
            <person name="Morin E."/>
            <person name="Andreopoulos B."/>
            <person name="Barry K.W."/>
            <person name="Bonito G."/>
            <person name="Buee M."/>
            <person name="Carver A."/>
            <person name="Chen C."/>
            <person name="Cichocki N."/>
            <person name="Clum A."/>
            <person name="Culley D."/>
            <person name="Crous P.W."/>
            <person name="Fauchery L."/>
            <person name="Girlanda M."/>
            <person name="Hayes R.D."/>
            <person name="Keri Z."/>
            <person name="LaButti K."/>
            <person name="Lipzen A."/>
            <person name="Lombard V."/>
            <person name="Magnuson J."/>
            <person name="Maillard F."/>
            <person name="Murat C."/>
            <person name="Nolan M."/>
            <person name="Ohm R.A."/>
            <person name="Pangilinan J."/>
            <person name="Pereira M.F."/>
            <person name="Perotto S."/>
            <person name="Peter M."/>
            <person name="Pfister S."/>
            <person name="Riley R."/>
            <person name="Sitrit Y."/>
            <person name="Stielow J.B."/>
            <person name="Szollosi G."/>
            <person name="Zifcakova L."/>
            <person name="Stursova M."/>
            <person name="Spatafora J.W."/>
            <person name="Tedersoo L."/>
            <person name="Vaario L.M."/>
            <person name="Yamada A."/>
            <person name="Yan M."/>
            <person name="Wang P."/>
            <person name="Xu J."/>
            <person name="Bruns T."/>
            <person name="Baldrian P."/>
            <person name="Vilgalys R."/>
            <person name="Dunand C."/>
            <person name="Henrissat B."/>
            <person name="Grigoriev I.V."/>
            <person name="Hibbett D."/>
            <person name="Nagy L.G."/>
            <person name="Martin F.M."/>
        </authorList>
    </citation>
    <scope>NUCLEOTIDE SEQUENCE</scope>
    <source>
        <strain evidence="8">UP504</strain>
    </source>
</reference>
<organism evidence="8 9">
    <name type="scientific">Hydnum rufescens UP504</name>
    <dbReference type="NCBI Taxonomy" id="1448309"/>
    <lineage>
        <taxon>Eukaryota</taxon>
        <taxon>Fungi</taxon>
        <taxon>Dikarya</taxon>
        <taxon>Basidiomycota</taxon>
        <taxon>Agaricomycotina</taxon>
        <taxon>Agaricomycetes</taxon>
        <taxon>Cantharellales</taxon>
        <taxon>Hydnaceae</taxon>
        <taxon>Hydnum</taxon>
    </lineage>
</organism>
<evidence type="ECO:0000313" key="8">
    <source>
        <dbReference type="EMBL" id="KAF9505720.1"/>
    </source>
</evidence>
<dbReference type="EMBL" id="MU129139">
    <property type="protein sequence ID" value="KAF9505720.1"/>
    <property type="molecule type" value="Genomic_DNA"/>
</dbReference>
<evidence type="ECO:0000256" key="4">
    <source>
        <dbReference type="ARBA" id="ARBA00023125"/>
    </source>
</evidence>
<comment type="caution">
    <text evidence="8">The sequence shown here is derived from an EMBL/GenBank/DDBJ whole genome shotgun (WGS) entry which is preliminary data.</text>
</comment>
<dbReference type="PANTHER" id="PTHR31313:SF81">
    <property type="entry name" value="TY1 ENHANCER ACTIVATOR"/>
    <property type="match status" value="1"/>
</dbReference>
<keyword evidence="1" id="KW-0479">Metal-binding</keyword>